<keyword evidence="2" id="KW-0489">Methyltransferase</keyword>
<dbReference type="PANTHER" id="PTHR43861">
    <property type="entry name" value="TRANS-ACONITATE 2-METHYLTRANSFERASE-RELATED"/>
    <property type="match status" value="1"/>
</dbReference>
<dbReference type="Pfam" id="PF08241">
    <property type="entry name" value="Methyltransf_11"/>
    <property type="match status" value="1"/>
</dbReference>
<evidence type="ECO:0000313" key="3">
    <source>
        <dbReference type="Proteomes" id="UP000635384"/>
    </source>
</evidence>
<dbReference type="GO" id="GO:0032259">
    <property type="term" value="P:methylation"/>
    <property type="evidence" value="ECO:0007669"/>
    <property type="project" value="UniProtKB-KW"/>
</dbReference>
<evidence type="ECO:0000313" key="2">
    <source>
        <dbReference type="EMBL" id="MBD2841037.1"/>
    </source>
</evidence>
<sequence>MSIIDRGAKRFRRYSLDHAKYFGSRPSGRVLDFGCGAGGFVIAALQEGLDVAGIEVDPGREEEYRENAESVEPRAMDCLTMYDGRLMPYASNSFDHCYTWFVFEHVTSPQASLREIIRVLKPGGTLSLFADDTRNCWDGHAESPWPPYFPREFADAYAQGLGLPEQGQFLTDHVVYISAPTILEILTTLGMRIVYANSKPEMDPALAAEGVQVTTADEARALGERVASRKPWKSPTENLTIFAIKD</sequence>
<proteinExistence type="predicted"/>
<reference evidence="2 3" key="1">
    <citation type="submission" date="2020-09" db="EMBL/GenBank/DDBJ databases">
        <authorList>
            <person name="Yoon J.-W."/>
        </authorList>
    </citation>
    <scope>NUCLEOTIDE SEQUENCE [LARGE SCALE GENOMIC DNA]</scope>
    <source>
        <strain evidence="2 3">KMU-140</strain>
    </source>
</reference>
<comment type="caution">
    <text evidence="2">The sequence shown here is derived from an EMBL/GenBank/DDBJ whole genome shotgun (WGS) entry which is preliminary data.</text>
</comment>
<feature type="domain" description="Methyltransferase type 11" evidence="1">
    <location>
        <begin position="31"/>
        <end position="127"/>
    </location>
</feature>
<dbReference type="SUPFAM" id="SSF53335">
    <property type="entry name" value="S-adenosyl-L-methionine-dependent methyltransferases"/>
    <property type="match status" value="1"/>
</dbReference>
<keyword evidence="2" id="KW-0808">Transferase</keyword>
<dbReference type="Proteomes" id="UP000635384">
    <property type="component" value="Unassembled WGS sequence"/>
</dbReference>
<evidence type="ECO:0000259" key="1">
    <source>
        <dbReference type="Pfam" id="PF08241"/>
    </source>
</evidence>
<dbReference type="CDD" id="cd02440">
    <property type="entry name" value="AdoMet_MTases"/>
    <property type="match status" value="1"/>
</dbReference>
<name>A0ABR8KL21_9SPHN</name>
<keyword evidence="3" id="KW-1185">Reference proteome</keyword>
<dbReference type="EMBL" id="JACXLC010000001">
    <property type="protein sequence ID" value="MBD2841037.1"/>
    <property type="molecule type" value="Genomic_DNA"/>
</dbReference>
<protein>
    <submittedName>
        <fullName evidence="2">Class I SAM-dependent methyltransferase</fullName>
    </submittedName>
</protein>
<dbReference type="InterPro" id="IPR013216">
    <property type="entry name" value="Methyltransf_11"/>
</dbReference>
<dbReference type="Gene3D" id="3.40.50.150">
    <property type="entry name" value="Vaccinia Virus protein VP39"/>
    <property type="match status" value="1"/>
</dbReference>
<dbReference type="InterPro" id="IPR029063">
    <property type="entry name" value="SAM-dependent_MTases_sf"/>
</dbReference>
<accession>A0ABR8KL21</accession>
<dbReference type="GO" id="GO:0008168">
    <property type="term" value="F:methyltransferase activity"/>
    <property type="evidence" value="ECO:0007669"/>
    <property type="project" value="UniProtKB-KW"/>
</dbReference>
<organism evidence="2 3">
    <name type="scientific">Erythrobacter rubeus</name>
    <dbReference type="NCBI Taxonomy" id="2760803"/>
    <lineage>
        <taxon>Bacteria</taxon>
        <taxon>Pseudomonadati</taxon>
        <taxon>Pseudomonadota</taxon>
        <taxon>Alphaproteobacteria</taxon>
        <taxon>Sphingomonadales</taxon>
        <taxon>Erythrobacteraceae</taxon>
        <taxon>Erythrobacter/Porphyrobacter group</taxon>
        <taxon>Erythrobacter</taxon>
    </lineage>
</organism>
<dbReference type="RefSeq" id="WP_190786614.1">
    <property type="nucleotide sequence ID" value="NZ_JACXLC010000001.1"/>
</dbReference>
<gene>
    <name evidence="2" type="ORF">IB285_02075</name>
</gene>